<gene>
    <name evidence="1" type="ORF">OU989_09765</name>
</gene>
<sequence>MLKNAIISGVLFSSIMLVGCNGESEVEEIDVSENKENDANLSPESSFFSEVHNEIMGSIPEQTNLNSESIGAIMVDGNFKDLTVSVSFPKDVKVADTLIQQIVEDSIKKVSEKEKVTISKEHITIKIEKY</sequence>
<name>A0AAJ5RPC7_9BACI</name>
<evidence type="ECO:0000313" key="2">
    <source>
        <dbReference type="Proteomes" id="UP001219585"/>
    </source>
</evidence>
<evidence type="ECO:0000313" key="1">
    <source>
        <dbReference type="EMBL" id="WDV08736.1"/>
    </source>
</evidence>
<organism evidence="1 2">
    <name type="scientific">Lysinibacillus irui</name>
    <dbReference type="NCBI Taxonomy" id="2998077"/>
    <lineage>
        <taxon>Bacteria</taxon>
        <taxon>Bacillati</taxon>
        <taxon>Bacillota</taxon>
        <taxon>Bacilli</taxon>
        <taxon>Bacillales</taxon>
        <taxon>Bacillaceae</taxon>
        <taxon>Lysinibacillus</taxon>
    </lineage>
</organism>
<dbReference type="KEGG" id="liu:OU989_09765"/>
<dbReference type="Proteomes" id="UP001219585">
    <property type="component" value="Chromosome"/>
</dbReference>
<proteinExistence type="predicted"/>
<dbReference type="PROSITE" id="PS51257">
    <property type="entry name" value="PROKAR_LIPOPROTEIN"/>
    <property type="match status" value="1"/>
</dbReference>
<dbReference type="EMBL" id="CP113527">
    <property type="protein sequence ID" value="WDV08736.1"/>
    <property type="molecule type" value="Genomic_DNA"/>
</dbReference>
<dbReference type="RefSeq" id="WP_274796944.1">
    <property type="nucleotide sequence ID" value="NZ_CP113527.1"/>
</dbReference>
<protein>
    <submittedName>
        <fullName evidence="1">Topoisomerase</fullName>
    </submittedName>
</protein>
<accession>A0AAJ5RPC7</accession>
<reference evidence="1" key="1">
    <citation type="submission" date="2022-11" db="EMBL/GenBank/DDBJ databases">
        <title>Lysinibacillus irui.</title>
        <authorList>
            <person name="Akintayo S.O."/>
        </authorList>
    </citation>
    <scope>NUCLEOTIDE SEQUENCE</scope>
    <source>
        <strain evidence="1">IRB4-01</strain>
    </source>
</reference>
<dbReference type="AlphaFoldDB" id="A0AAJ5RPC7"/>